<feature type="chain" id="PRO_5047065216" evidence="5">
    <location>
        <begin position="35"/>
        <end position="318"/>
    </location>
</feature>
<evidence type="ECO:0000256" key="5">
    <source>
        <dbReference type="SAM" id="SignalP"/>
    </source>
</evidence>
<dbReference type="GO" id="GO:0032259">
    <property type="term" value="P:methylation"/>
    <property type="evidence" value="ECO:0007669"/>
    <property type="project" value="UniProtKB-KW"/>
</dbReference>
<keyword evidence="1 7" id="KW-0489">Methyltransferase</keyword>
<dbReference type="CDD" id="cd02440">
    <property type="entry name" value="AdoMet_MTases"/>
    <property type="match status" value="1"/>
</dbReference>
<accession>A0ABV2QDF1</accession>
<proteinExistence type="predicted"/>
<sequence length="318" mass="34622">MTFTDFPFLPRRSFLARTGAVAASGLLASSALFAQKPATPGGAYEPTRGQFGKDVIWIPSPDTLVTRMLRLAATTPQDYVIDLGSGDGKIVIAAAREFKAQGKGIEYNPDLVELSNRRAKAAGVDQRAQFEKADIFESDFSRATVITMYLLPHLNLKLRHRILALKPGTRVVSHEFRMGRWIPDETSRVGSASVHLWLVPANVGGEWELTFPEQAGPANVRMTLNQTFQNFTGDVVFKDFSTAVRNQRVAGEKVHFSFTDEDGHLRRFEGQVAGDRITGSVFQDGKQAAFSARRVGAAPAIGGSGPAPENEAESLSAE</sequence>
<dbReference type="RefSeq" id="WP_354446827.1">
    <property type="nucleotide sequence ID" value="NZ_JBEPSH010000008.1"/>
</dbReference>
<dbReference type="PANTHER" id="PTHR13610">
    <property type="entry name" value="METHYLTRANSFERASE DOMAIN-CONTAINING PROTEIN"/>
    <property type="match status" value="1"/>
</dbReference>
<dbReference type="InterPro" id="IPR026170">
    <property type="entry name" value="FAM173A/B"/>
</dbReference>
<dbReference type="InterPro" id="IPR029063">
    <property type="entry name" value="SAM-dependent_MTases_sf"/>
</dbReference>
<dbReference type="InterPro" id="IPR006311">
    <property type="entry name" value="TAT_signal"/>
</dbReference>
<dbReference type="SUPFAM" id="SSF53335">
    <property type="entry name" value="S-adenosyl-L-methionine-dependent methyltransferases"/>
    <property type="match status" value="1"/>
</dbReference>
<dbReference type="Pfam" id="PF13847">
    <property type="entry name" value="Methyltransf_31"/>
    <property type="match status" value="1"/>
</dbReference>
<evidence type="ECO:0000256" key="1">
    <source>
        <dbReference type="ARBA" id="ARBA00022603"/>
    </source>
</evidence>
<reference evidence="7 8" key="1">
    <citation type="submission" date="2024-06" db="EMBL/GenBank/DDBJ databases">
        <title>Sorghum-associated microbial communities from plants grown in Nebraska, USA.</title>
        <authorList>
            <person name="Schachtman D."/>
        </authorList>
    </citation>
    <scope>NUCLEOTIDE SEQUENCE [LARGE SCALE GENOMIC DNA]</scope>
    <source>
        <strain evidence="7 8">2709</strain>
    </source>
</reference>
<evidence type="ECO:0000313" key="7">
    <source>
        <dbReference type="EMBL" id="MET4579068.1"/>
    </source>
</evidence>
<keyword evidence="2" id="KW-0808">Transferase</keyword>
<dbReference type="InterPro" id="IPR025714">
    <property type="entry name" value="Methyltranfer_dom"/>
</dbReference>
<feature type="domain" description="Methyltransferase" evidence="6">
    <location>
        <begin position="79"/>
        <end position="184"/>
    </location>
</feature>
<keyword evidence="8" id="KW-1185">Reference proteome</keyword>
<keyword evidence="3" id="KW-0949">S-adenosyl-L-methionine</keyword>
<organism evidence="7 8">
    <name type="scientific">Ottowia thiooxydans</name>
    <dbReference type="NCBI Taxonomy" id="219182"/>
    <lineage>
        <taxon>Bacteria</taxon>
        <taxon>Pseudomonadati</taxon>
        <taxon>Pseudomonadota</taxon>
        <taxon>Betaproteobacteria</taxon>
        <taxon>Burkholderiales</taxon>
        <taxon>Comamonadaceae</taxon>
        <taxon>Ottowia</taxon>
    </lineage>
</organism>
<evidence type="ECO:0000256" key="2">
    <source>
        <dbReference type="ARBA" id="ARBA00022679"/>
    </source>
</evidence>
<protein>
    <submittedName>
        <fullName evidence="7">SAM-dependent methyltransferase</fullName>
    </submittedName>
</protein>
<evidence type="ECO:0000256" key="4">
    <source>
        <dbReference type="SAM" id="MobiDB-lite"/>
    </source>
</evidence>
<name>A0ABV2QDF1_9BURK</name>
<evidence type="ECO:0000256" key="3">
    <source>
        <dbReference type="ARBA" id="ARBA00022691"/>
    </source>
</evidence>
<evidence type="ECO:0000313" key="8">
    <source>
        <dbReference type="Proteomes" id="UP001549320"/>
    </source>
</evidence>
<keyword evidence="5" id="KW-0732">Signal</keyword>
<comment type="caution">
    <text evidence="7">The sequence shown here is derived from an EMBL/GenBank/DDBJ whole genome shotgun (WGS) entry which is preliminary data.</text>
</comment>
<dbReference type="Gene3D" id="3.40.50.150">
    <property type="entry name" value="Vaccinia Virus protein VP39"/>
    <property type="match status" value="1"/>
</dbReference>
<dbReference type="GO" id="GO:0008168">
    <property type="term" value="F:methyltransferase activity"/>
    <property type="evidence" value="ECO:0007669"/>
    <property type="project" value="UniProtKB-KW"/>
</dbReference>
<evidence type="ECO:0000259" key="6">
    <source>
        <dbReference type="Pfam" id="PF13847"/>
    </source>
</evidence>
<dbReference type="PROSITE" id="PS51318">
    <property type="entry name" value="TAT"/>
    <property type="match status" value="1"/>
</dbReference>
<gene>
    <name evidence="7" type="ORF">ABIE13_004191</name>
</gene>
<dbReference type="EMBL" id="JBEPSH010000008">
    <property type="protein sequence ID" value="MET4579068.1"/>
    <property type="molecule type" value="Genomic_DNA"/>
</dbReference>
<feature type="region of interest" description="Disordered" evidence="4">
    <location>
        <begin position="298"/>
        <end position="318"/>
    </location>
</feature>
<dbReference type="Proteomes" id="UP001549320">
    <property type="component" value="Unassembled WGS sequence"/>
</dbReference>
<dbReference type="PANTHER" id="PTHR13610:SF11">
    <property type="entry name" value="METHYLTRANSFERASE DOMAIN-CONTAINING PROTEIN"/>
    <property type="match status" value="1"/>
</dbReference>
<feature type="signal peptide" evidence="5">
    <location>
        <begin position="1"/>
        <end position="34"/>
    </location>
</feature>